<dbReference type="InterPro" id="IPR013083">
    <property type="entry name" value="Znf_RING/FYVE/PHD"/>
</dbReference>
<gene>
    <name evidence="1" type="ORF">PARMNEM_LOCUS10045</name>
</gene>
<proteinExistence type="predicted"/>
<accession>A0AAV1L6B5</accession>
<evidence type="ECO:0000313" key="2">
    <source>
        <dbReference type="Proteomes" id="UP001314205"/>
    </source>
</evidence>
<organism evidence="1 2">
    <name type="scientific">Parnassius mnemosyne</name>
    <name type="common">clouded apollo</name>
    <dbReference type="NCBI Taxonomy" id="213953"/>
    <lineage>
        <taxon>Eukaryota</taxon>
        <taxon>Metazoa</taxon>
        <taxon>Ecdysozoa</taxon>
        <taxon>Arthropoda</taxon>
        <taxon>Hexapoda</taxon>
        <taxon>Insecta</taxon>
        <taxon>Pterygota</taxon>
        <taxon>Neoptera</taxon>
        <taxon>Endopterygota</taxon>
        <taxon>Lepidoptera</taxon>
        <taxon>Glossata</taxon>
        <taxon>Ditrysia</taxon>
        <taxon>Papilionoidea</taxon>
        <taxon>Papilionidae</taxon>
        <taxon>Parnassiinae</taxon>
        <taxon>Parnassini</taxon>
        <taxon>Parnassius</taxon>
        <taxon>Driopa</taxon>
    </lineage>
</organism>
<dbReference type="AlphaFoldDB" id="A0AAV1L6B5"/>
<evidence type="ECO:0000313" key="1">
    <source>
        <dbReference type="EMBL" id="CAK1589567.1"/>
    </source>
</evidence>
<keyword evidence="2" id="KW-1185">Reference proteome</keyword>
<name>A0AAV1L6B5_9NEOP</name>
<sequence length="131" mass="14833">MPKCDYSDKQIAKISLILECNKCSKTVHGNQACIGLTSKQLAALRNTENLEWTSVDCRRESPRYKSFAILEVEEEELVMTQGNESGSSAMKKLLNDISLEVKKSSKERNRLSKRSSQFLLSKMDVIMDNLV</sequence>
<reference evidence="1 2" key="1">
    <citation type="submission" date="2023-11" db="EMBL/GenBank/DDBJ databases">
        <authorList>
            <person name="Hedman E."/>
            <person name="Englund M."/>
            <person name="Stromberg M."/>
            <person name="Nyberg Akerstrom W."/>
            <person name="Nylinder S."/>
            <person name="Jareborg N."/>
            <person name="Kallberg Y."/>
            <person name="Kronander E."/>
        </authorList>
    </citation>
    <scope>NUCLEOTIDE SEQUENCE [LARGE SCALE GENOMIC DNA]</scope>
</reference>
<dbReference type="Gene3D" id="3.30.40.10">
    <property type="entry name" value="Zinc/RING finger domain, C3HC4 (zinc finger)"/>
    <property type="match status" value="1"/>
</dbReference>
<dbReference type="EMBL" id="CAVLGL010000084">
    <property type="protein sequence ID" value="CAK1589567.1"/>
    <property type="molecule type" value="Genomic_DNA"/>
</dbReference>
<protein>
    <submittedName>
        <fullName evidence="1">Uncharacterized protein</fullName>
    </submittedName>
</protein>
<dbReference type="Proteomes" id="UP001314205">
    <property type="component" value="Unassembled WGS sequence"/>
</dbReference>
<comment type="caution">
    <text evidence="1">The sequence shown here is derived from an EMBL/GenBank/DDBJ whole genome shotgun (WGS) entry which is preliminary data.</text>
</comment>